<reference evidence="5 6" key="1">
    <citation type="submission" date="2020-05" db="EMBL/GenBank/DDBJ databases">
        <authorList>
            <person name="Mo P."/>
        </authorList>
    </citation>
    <scope>NUCLEOTIDE SEQUENCE [LARGE SCALE GENOMIC DNA]</scope>
    <source>
        <strain evidence="5 6">Gen01</strain>
        <plasmid evidence="5 6">unnamed3</plasmid>
    </source>
</reference>
<dbReference type="InterPro" id="IPR045455">
    <property type="entry name" value="NrS-1_pol-like_helicase"/>
</dbReference>
<evidence type="ECO:0000256" key="3">
    <source>
        <dbReference type="ARBA" id="ARBA00022840"/>
    </source>
</evidence>
<dbReference type="Gene3D" id="3.40.50.300">
    <property type="entry name" value="P-loop containing nucleotide triphosphate hydrolases"/>
    <property type="match status" value="1"/>
</dbReference>
<dbReference type="InterPro" id="IPR014818">
    <property type="entry name" value="Phage/plasmid_primase_P4_C"/>
</dbReference>
<keyword evidence="6" id="KW-1185">Reference proteome</keyword>
<gene>
    <name evidence="5" type="ORF">HOP40_35190</name>
</gene>
<evidence type="ECO:0000313" key="5">
    <source>
        <dbReference type="EMBL" id="QJY51228.1"/>
    </source>
</evidence>
<dbReference type="GO" id="GO:0005524">
    <property type="term" value="F:ATP binding"/>
    <property type="evidence" value="ECO:0007669"/>
    <property type="project" value="UniProtKB-KW"/>
</dbReference>
<dbReference type="Pfam" id="PF08706">
    <property type="entry name" value="D5_N"/>
    <property type="match status" value="1"/>
</dbReference>
<keyword evidence="1" id="KW-0547">Nucleotide-binding</keyword>
<dbReference type="InterPro" id="IPR027417">
    <property type="entry name" value="P-loop_NTPase"/>
</dbReference>
<dbReference type="KEGG" id="pbro:HOP40_35190"/>
<sequence>MAAPIRELFPDGAPPAEEAANTAEILPSPSDPLAVARILLRELTEEQHLLLRRWRGEWWKYEGPHWVAQEVEALRRYIYLRLEFAAYYAKTKDGDVEAKPWAPDKGKVDKVLDAMSAPTLIERDVDSPSWLSTATSASYVVPCLNGLVDVRDQQLHPMTPDYFGSVCIPVSYDPAVGEPTEWLKFLRTLWPPVQGPDGLLYEADEVLTLQEWFGYALSGRMDLQKMLLVVGPPRSGKSTIGRILTELLGKANVAAPTLAGMATNFGLQPLIGKTLGIIGDARLQSHGQETVVERILSITGQDAQNIDRKNLPAYIGTLPTRLMLISNELPKFGDASGAVASRFVILTLTESFLGREDIELEDRIRGELAAILKWSLDGVVRLQAQKRITEPRASVEAVQELADLVSPISAFLREVCLDDEPNALVPFSELYREYGLWCDENHRGQKNTAGFSTDIRSRMPTVKTDVRPKVDGRKQPRHVKGLRINPEWTTRVRDTPTVDGFMSGGDQWRSGRS</sequence>
<evidence type="ECO:0000259" key="4">
    <source>
        <dbReference type="PROSITE" id="PS51206"/>
    </source>
</evidence>
<keyword evidence="5" id="KW-0614">Plasmid</keyword>
<dbReference type="RefSeq" id="WP_172170120.1">
    <property type="nucleotide sequence ID" value="NZ_CP053567.1"/>
</dbReference>
<name>A0A6M6JTN1_9PSEU</name>
<dbReference type="Proteomes" id="UP000505377">
    <property type="component" value="Plasmid unnamed3"/>
</dbReference>
<evidence type="ECO:0000256" key="1">
    <source>
        <dbReference type="ARBA" id="ARBA00022741"/>
    </source>
</evidence>
<proteinExistence type="predicted"/>
<evidence type="ECO:0000313" key="6">
    <source>
        <dbReference type="Proteomes" id="UP000505377"/>
    </source>
</evidence>
<feature type="domain" description="SF3 helicase" evidence="4">
    <location>
        <begin position="204"/>
        <end position="361"/>
    </location>
</feature>
<dbReference type="InterPro" id="IPR051620">
    <property type="entry name" value="ORF904-like_C"/>
</dbReference>
<dbReference type="InterPro" id="IPR036390">
    <property type="entry name" value="WH_DNA-bd_sf"/>
</dbReference>
<evidence type="ECO:0000256" key="2">
    <source>
        <dbReference type="ARBA" id="ARBA00022801"/>
    </source>
</evidence>
<dbReference type="SUPFAM" id="SSF46785">
    <property type="entry name" value="Winged helix' DNA-binding domain"/>
    <property type="match status" value="1"/>
</dbReference>
<keyword evidence="2" id="KW-0378">Hydrolase</keyword>
<keyword evidence="3" id="KW-0067">ATP-binding</keyword>
<dbReference type="NCBIfam" id="TIGR01613">
    <property type="entry name" value="primase_Cterm"/>
    <property type="match status" value="1"/>
</dbReference>
<accession>A0A6M6JTN1</accession>
<protein>
    <submittedName>
        <fullName evidence="5">NTP-binding protein</fullName>
    </submittedName>
</protein>
<dbReference type="EMBL" id="CP053567">
    <property type="protein sequence ID" value="QJY51228.1"/>
    <property type="molecule type" value="Genomic_DNA"/>
</dbReference>
<dbReference type="PANTHER" id="PTHR35372">
    <property type="entry name" value="ATP BINDING PROTEIN-RELATED"/>
    <property type="match status" value="1"/>
</dbReference>
<dbReference type="SUPFAM" id="SSF52540">
    <property type="entry name" value="P-loop containing nucleoside triphosphate hydrolases"/>
    <property type="match status" value="1"/>
</dbReference>
<dbReference type="PANTHER" id="PTHR35372:SF2">
    <property type="entry name" value="SF3 HELICASE DOMAIN-CONTAINING PROTEIN"/>
    <property type="match status" value="1"/>
</dbReference>
<dbReference type="PROSITE" id="PS51206">
    <property type="entry name" value="SF3_HELICASE_1"/>
    <property type="match status" value="1"/>
</dbReference>
<organism evidence="5 6">
    <name type="scientific">Pseudonocardia broussonetiae</name>
    <dbReference type="NCBI Taxonomy" id="2736640"/>
    <lineage>
        <taxon>Bacteria</taxon>
        <taxon>Bacillati</taxon>
        <taxon>Actinomycetota</taxon>
        <taxon>Actinomycetes</taxon>
        <taxon>Pseudonocardiales</taxon>
        <taxon>Pseudonocardiaceae</taxon>
        <taxon>Pseudonocardia</taxon>
    </lineage>
</organism>
<geneLocation type="plasmid" evidence="5 6">
    <name>unnamed3</name>
</geneLocation>
<dbReference type="InterPro" id="IPR006500">
    <property type="entry name" value="Helicase_put_C_phage/plasmid"/>
</dbReference>
<dbReference type="AlphaFoldDB" id="A0A6M6JTN1"/>
<dbReference type="Pfam" id="PF19263">
    <property type="entry name" value="DUF5906"/>
    <property type="match status" value="1"/>
</dbReference>
<dbReference type="GO" id="GO:0016787">
    <property type="term" value="F:hydrolase activity"/>
    <property type="evidence" value="ECO:0007669"/>
    <property type="project" value="UniProtKB-KW"/>
</dbReference>
<dbReference type="InterPro" id="IPR014015">
    <property type="entry name" value="Helicase_SF3_DNA-vir"/>
</dbReference>